<keyword evidence="5" id="KW-0336">GPI-anchor</keyword>
<evidence type="ECO:0000313" key="8">
    <source>
        <dbReference type="Proteomes" id="UP000016922"/>
    </source>
</evidence>
<dbReference type="Gene3D" id="3.20.20.80">
    <property type="entry name" value="Glycosidases"/>
    <property type="match status" value="1"/>
</dbReference>
<dbReference type="GO" id="GO:0016798">
    <property type="term" value="F:hydrolase activity, acting on glycosyl bonds"/>
    <property type="evidence" value="ECO:0007669"/>
    <property type="project" value="UniProtKB-KW"/>
</dbReference>
<dbReference type="GO" id="GO:0005886">
    <property type="term" value="C:plasma membrane"/>
    <property type="evidence" value="ECO:0007669"/>
    <property type="project" value="UniProtKB-SubCell"/>
</dbReference>
<feature type="region of interest" description="Disordered" evidence="6">
    <location>
        <begin position="415"/>
        <end position="451"/>
    </location>
</feature>
<evidence type="ECO:0000256" key="3">
    <source>
        <dbReference type="ARBA" id="ARBA00022729"/>
    </source>
</evidence>
<dbReference type="InterPro" id="IPR004886">
    <property type="entry name" value="Glucanosyltransferase"/>
</dbReference>
<reference evidence="7 8" key="1">
    <citation type="journal article" date="2013" name="BMC Genomics">
        <title>Genomics-driven discovery of the pneumocandin biosynthetic gene cluster in the fungus Glarea lozoyensis.</title>
        <authorList>
            <person name="Chen L."/>
            <person name="Yue Q."/>
            <person name="Zhang X."/>
            <person name="Xiang M."/>
            <person name="Wang C."/>
            <person name="Li S."/>
            <person name="Che Y."/>
            <person name="Ortiz-Lopez F.J."/>
            <person name="Bills G.F."/>
            <person name="Liu X."/>
            <person name="An Z."/>
        </authorList>
    </citation>
    <scope>NUCLEOTIDE SEQUENCE [LARGE SCALE GENOMIC DNA]</scope>
    <source>
        <strain evidence="8">ATCC 20868 / MF5171</strain>
    </source>
</reference>
<dbReference type="AlphaFoldDB" id="S3DHI3"/>
<evidence type="ECO:0000256" key="5">
    <source>
        <dbReference type="RuleBase" id="RU361209"/>
    </source>
</evidence>
<dbReference type="Pfam" id="PF03198">
    <property type="entry name" value="Glyco_hydro_72"/>
    <property type="match status" value="1"/>
</dbReference>
<dbReference type="EC" id="2.4.1.-" evidence="5"/>
<dbReference type="GO" id="GO:0098552">
    <property type="term" value="C:side of membrane"/>
    <property type="evidence" value="ECO:0007669"/>
    <property type="project" value="UniProtKB-KW"/>
</dbReference>
<dbReference type="GO" id="GO:0071970">
    <property type="term" value="P:fungal-type cell wall (1-&gt;3)-beta-D-glucan biosynthetic process"/>
    <property type="evidence" value="ECO:0007669"/>
    <property type="project" value="TreeGrafter"/>
</dbReference>
<keyword evidence="7" id="KW-0378">Hydrolase</keyword>
<sequence>MLLPLLLAGLAAALQPIVIEGTDFINSATGARVQIVGVAYQPGGSSGYSPSTGVDPLSDGPTCLRDAALMQRLGINAIRVYNVNPDLNHNLCASIFNTAGIYMLLDVNSPMQGDHINREAPWTTYTAAYLERVFRVVEAFKEFPNTMAFFAGNEVIDDFESSVNAPYMRAVTRDLKLYIAANSPRYIPVGYSAADVRDILEDSWNYLQCTTTGDAGDASRVDLFALNSYSWCGNATYRSSGYDILTSTFASSSVPVFLSEYGCNEVDGPRPWTEIAALYGEEMRETMSGGVVYEWTQEENNYGLVELSDNGDIQLMENYNNLQTQLGLLDFTVLEGQPGRNRPVTPPTCEASLIQNTTFPTNFTLPATPAEAVTLIENSLDGANQGRLVTLTSLRVEQGVQDAGGADIVNLAVEPVEDGEVNSPTRTGNGGPSTSGTGTATGSGASGSASETGAASLVGVKAGGVVVGILGLLMNL</sequence>
<dbReference type="GO" id="GO:0031505">
    <property type="term" value="P:fungal-type cell wall organization"/>
    <property type="evidence" value="ECO:0007669"/>
    <property type="project" value="TreeGrafter"/>
</dbReference>
<comment type="subcellular location">
    <subcellularLocation>
        <location evidence="1 5">Cell membrane</location>
        <topology evidence="1 5">Lipid-anchor</topology>
        <topology evidence="1 5">GPI-anchor</topology>
    </subcellularLocation>
</comment>
<dbReference type="EMBL" id="KE145352">
    <property type="protein sequence ID" value="EPE37150.1"/>
    <property type="molecule type" value="Genomic_DNA"/>
</dbReference>
<dbReference type="OrthoDB" id="421038at2759"/>
<accession>S3DHI3</accession>
<name>S3DHI3_GLAL2</name>
<comment type="similarity">
    <text evidence="2 5">Belongs to the glycosyl hydrolase 72 family.</text>
</comment>
<dbReference type="InterPro" id="IPR017853">
    <property type="entry name" value="GH"/>
</dbReference>
<evidence type="ECO:0000313" key="7">
    <source>
        <dbReference type="EMBL" id="EPE37150.1"/>
    </source>
</evidence>
<keyword evidence="5" id="KW-0808">Transferase</keyword>
<dbReference type="GeneID" id="19468361"/>
<dbReference type="HOGENOM" id="CLU_021855_1_2_1"/>
<evidence type="ECO:0000256" key="6">
    <source>
        <dbReference type="SAM" id="MobiDB-lite"/>
    </source>
</evidence>
<keyword evidence="3 5" id="KW-0732">Signal</keyword>
<evidence type="ECO:0000256" key="1">
    <source>
        <dbReference type="ARBA" id="ARBA00004609"/>
    </source>
</evidence>
<dbReference type="Proteomes" id="UP000016922">
    <property type="component" value="Unassembled WGS sequence"/>
</dbReference>
<comment type="function">
    <text evidence="5">Splits internally a 1,3-beta-glucan molecule and transfers the newly generated reducing end (the donor) to the non-reducing end of another 1,3-beta-glucan molecule (the acceptor) forming a 1,3-beta linkage, resulting in the elongation of 1,3-beta-glucan chains in the cell wall.</text>
</comment>
<feature type="signal peptide" evidence="5">
    <location>
        <begin position="1"/>
        <end position="21"/>
    </location>
</feature>
<feature type="compositionally biased region" description="Gly residues" evidence="6">
    <location>
        <begin position="428"/>
        <end position="445"/>
    </location>
</feature>
<proteinExistence type="inferred from homology"/>
<dbReference type="KEGG" id="glz:GLAREA_09313"/>
<evidence type="ECO:0000256" key="4">
    <source>
        <dbReference type="ARBA" id="ARBA00023180"/>
    </source>
</evidence>
<evidence type="ECO:0000256" key="2">
    <source>
        <dbReference type="ARBA" id="ARBA00007528"/>
    </source>
</evidence>
<dbReference type="PANTHER" id="PTHR31468:SF4">
    <property type="entry name" value="1,3-BETA-GLUCANOSYLTRANSFERASE GAS3-RELATED"/>
    <property type="match status" value="1"/>
</dbReference>
<dbReference type="SUPFAM" id="SSF51445">
    <property type="entry name" value="(Trans)glycosidases"/>
    <property type="match status" value="1"/>
</dbReference>
<dbReference type="OMA" id="WTQEAND"/>
<dbReference type="PANTHER" id="PTHR31468">
    <property type="entry name" value="1,3-BETA-GLUCANOSYLTRANSFERASE GAS1"/>
    <property type="match status" value="1"/>
</dbReference>
<dbReference type="eggNOG" id="ENOG502QRZZ">
    <property type="taxonomic scope" value="Eukaryota"/>
</dbReference>
<keyword evidence="8" id="KW-1185">Reference proteome</keyword>
<gene>
    <name evidence="7" type="ORF">GLAREA_09313</name>
</gene>
<keyword evidence="4" id="KW-0325">Glycoprotein</keyword>
<dbReference type="RefSeq" id="XP_008076465.1">
    <property type="nucleotide sequence ID" value="XM_008078274.1"/>
</dbReference>
<keyword evidence="5" id="KW-0472">Membrane</keyword>
<keyword evidence="7" id="KW-0326">Glycosidase</keyword>
<organism evidence="7 8">
    <name type="scientific">Glarea lozoyensis (strain ATCC 20868 / MF5171)</name>
    <dbReference type="NCBI Taxonomy" id="1116229"/>
    <lineage>
        <taxon>Eukaryota</taxon>
        <taxon>Fungi</taxon>
        <taxon>Dikarya</taxon>
        <taxon>Ascomycota</taxon>
        <taxon>Pezizomycotina</taxon>
        <taxon>Leotiomycetes</taxon>
        <taxon>Helotiales</taxon>
        <taxon>Helotiaceae</taxon>
        <taxon>Glarea</taxon>
    </lineage>
</organism>
<protein>
    <recommendedName>
        <fullName evidence="5">1,3-beta-glucanosyltransferase</fullName>
        <ecNumber evidence="5">2.4.1.-</ecNumber>
    </recommendedName>
</protein>
<feature type="chain" id="PRO_5005146347" description="1,3-beta-glucanosyltransferase" evidence="5">
    <location>
        <begin position="22"/>
        <end position="476"/>
    </location>
</feature>
<dbReference type="GO" id="GO:0042124">
    <property type="term" value="F:1,3-beta-glucanosyltransferase activity"/>
    <property type="evidence" value="ECO:0007669"/>
    <property type="project" value="TreeGrafter"/>
</dbReference>
<keyword evidence="5" id="KW-0449">Lipoprotein</keyword>